<dbReference type="EMBL" id="SLZR01000014">
    <property type="protein sequence ID" value="TCS38866.1"/>
    <property type="molecule type" value="Genomic_DNA"/>
</dbReference>
<evidence type="ECO:0000313" key="2">
    <source>
        <dbReference type="Proteomes" id="UP000295793"/>
    </source>
</evidence>
<dbReference type="RefSeq" id="WP_132702630.1">
    <property type="nucleotide sequence ID" value="NZ_SLZR01000014.1"/>
</dbReference>
<dbReference type="NCBIfam" id="NF007715">
    <property type="entry name" value="PRK10410.1-3"/>
    <property type="match status" value="1"/>
</dbReference>
<comment type="caution">
    <text evidence="1">The sequence shown here is derived from an EMBL/GenBank/DDBJ whole genome shotgun (WGS) entry which is preliminary data.</text>
</comment>
<gene>
    <name evidence="1" type="ORF">BCF53_11431</name>
</gene>
<reference evidence="1 2" key="1">
    <citation type="submission" date="2019-03" db="EMBL/GenBank/DDBJ databases">
        <title>Genomic Encyclopedia of Archaeal and Bacterial Type Strains, Phase II (KMG-II): from individual species to whole genera.</title>
        <authorList>
            <person name="Goeker M."/>
        </authorList>
    </citation>
    <scope>NUCLEOTIDE SEQUENCE [LARGE SCALE GENOMIC DNA]</scope>
    <source>
        <strain evidence="1 2">DSM 15388</strain>
    </source>
</reference>
<dbReference type="NCBIfam" id="NF007714">
    <property type="entry name" value="PRK10410.1-2"/>
    <property type="match status" value="1"/>
</dbReference>
<accession>A0A4R3HZP2</accession>
<proteinExistence type="predicted"/>
<protein>
    <submittedName>
        <fullName evidence="1">YbgA-like uncharacterized protein</fullName>
    </submittedName>
</protein>
<name>A0A4R3HZP2_9GAMM</name>
<organism evidence="1 2">
    <name type="scientific">Reinekea marinisedimentorum</name>
    <dbReference type="NCBI Taxonomy" id="230495"/>
    <lineage>
        <taxon>Bacteria</taxon>
        <taxon>Pseudomonadati</taxon>
        <taxon>Pseudomonadota</taxon>
        <taxon>Gammaproteobacteria</taxon>
        <taxon>Oceanospirillales</taxon>
        <taxon>Saccharospirillaceae</taxon>
        <taxon>Reinekea</taxon>
    </lineage>
</organism>
<dbReference type="Proteomes" id="UP000295793">
    <property type="component" value="Unassembled WGS sequence"/>
</dbReference>
<dbReference type="AlphaFoldDB" id="A0A4R3HZP2"/>
<keyword evidence="2" id="KW-1185">Reference proteome</keyword>
<sequence length="131" mass="15105">MKSSNILEGELNKEFQTVAAMVAIYCRKHHGGDALCEQCADLLKYAESKLDGCPYGEAKPTCRKCPIHCYRPEPKEQMRRVMLYAGPRMLLSHPILAIRHLLHERKAVPERFGRKLSNRYRRRAREQGGSH</sequence>
<evidence type="ECO:0000313" key="1">
    <source>
        <dbReference type="EMBL" id="TCS38866.1"/>
    </source>
</evidence>
<dbReference type="OrthoDB" id="5344095at2"/>
<dbReference type="InterPro" id="IPR020483">
    <property type="entry name" value="Uncharacterised_YgbA"/>
</dbReference>
<dbReference type="Pfam" id="PF11756">
    <property type="entry name" value="YgbA_NO"/>
    <property type="match status" value="1"/>
</dbReference>